<keyword evidence="4" id="KW-1185">Reference proteome</keyword>
<evidence type="ECO:0000259" key="2">
    <source>
        <dbReference type="PROSITE" id="PS50041"/>
    </source>
</evidence>
<comment type="caution">
    <text evidence="3">The sequence shown here is derived from an EMBL/GenBank/DDBJ whole genome shotgun (WGS) entry which is preliminary data.</text>
</comment>
<dbReference type="InterPro" id="IPR016186">
    <property type="entry name" value="C-type_lectin-like/link_sf"/>
</dbReference>
<reference evidence="3" key="1">
    <citation type="submission" date="2023-11" db="EMBL/GenBank/DDBJ databases">
        <title>Genome assemblies of two species of porcelain crab, Petrolisthes cinctipes and Petrolisthes manimaculis (Anomura: Porcellanidae).</title>
        <authorList>
            <person name="Angst P."/>
        </authorList>
    </citation>
    <scope>NUCLEOTIDE SEQUENCE</scope>
    <source>
        <strain evidence="3">PB745_02</strain>
        <tissue evidence="3">Gill</tissue>
    </source>
</reference>
<sequence length="365" mass="39830">MMLNALGNCEVNFRGLATLGLIVLFHMALPSYATGTSRRTLSGCVRGDGCSQCPEAHYKKMEDGSLMCCPSCAPATLYHGDYPSDWCVCRMDGDKKVASPRTITFPDQPQAQRDPVTLSSRGESGKVIVSPAGPGTNTQYILHPGDRVGSSSSSVTSVPSGIQQALSLLADTVESLHARISRLEEILLSNQDQRGSESVDRVGVVTQESTLQQQHSSCTNTNFTRVGQRCYYSSATHDYRTVWQDARTACTAMGAKLAEPLTRAEFIDLTQHMVLMSTSTGFSYWLGGLYPGVSWLWAYAGEKVPLNSMYWSGEDAAGNRVNPGDTTHGRCLAFSYLIRADSYFFAADECGFEKYFMCELLEQGA</sequence>
<evidence type="ECO:0000256" key="1">
    <source>
        <dbReference type="SAM" id="MobiDB-lite"/>
    </source>
</evidence>
<name>A0AAE1UMT4_9EUCA</name>
<dbReference type="Gene3D" id="3.10.100.10">
    <property type="entry name" value="Mannose-Binding Protein A, subunit A"/>
    <property type="match status" value="1"/>
</dbReference>
<proteinExistence type="predicted"/>
<feature type="region of interest" description="Disordered" evidence="1">
    <location>
        <begin position="100"/>
        <end position="136"/>
    </location>
</feature>
<feature type="domain" description="C-type lectin" evidence="2">
    <location>
        <begin position="226"/>
        <end position="359"/>
    </location>
</feature>
<evidence type="ECO:0000313" key="3">
    <source>
        <dbReference type="EMBL" id="KAK4326361.1"/>
    </source>
</evidence>
<dbReference type="Proteomes" id="UP001292094">
    <property type="component" value="Unassembled WGS sequence"/>
</dbReference>
<accession>A0AAE1UMT4</accession>
<gene>
    <name evidence="3" type="ORF">Pmani_003115</name>
</gene>
<organism evidence="3 4">
    <name type="scientific">Petrolisthes manimaculis</name>
    <dbReference type="NCBI Taxonomy" id="1843537"/>
    <lineage>
        <taxon>Eukaryota</taxon>
        <taxon>Metazoa</taxon>
        <taxon>Ecdysozoa</taxon>
        <taxon>Arthropoda</taxon>
        <taxon>Crustacea</taxon>
        <taxon>Multicrustacea</taxon>
        <taxon>Malacostraca</taxon>
        <taxon>Eumalacostraca</taxon>
        <taxon>Eucarida</taxon>
        <taxon>Decapoda</taxon>
        <taxon>Pleocyemata</taxon>
        <taxon>Anomura</taxon>
        <taxon>Galatheoidea</taxon>
        <taxon>Porcellanidae</taxon>
        <taxon>Petrolisthes</taxon>
    </lineage>
</organism>
<dbReference type="PROSITE" id="PS50041">
    <property type="entry name" value="C_TYPE_LECTIN_2"/>
    <property type="match status" value="1"/>
</dbReference>
<dbReference type="AlphaFoldDB" id="A0AAE1UMT4"/>
<dbReference type="InterPro" id="IPR016187">
    <property type="entry name" value="CTDL_fold"/>
</dbReference>
<dbReference type="SUPFAM" id="SSF56436">
    <property type="entry name" value="C-type lectin-like"/>
    <property type="match status" value="1"/>
</dbReference>
<protein>
    <recommendedName>
        <fullName evidence="2">C-type lectin domain-containing protein</fullName>
    </recommendedName>
</protein>
<dbReference type="CDD" id="cd00037">
    <property type="entry name" value="CLECT"/>
    <property type="match status" value="1"/>
</dbReference>
<dbReference type="EMBL" id="JAWZYT010000222">
    <property type="protein sequence ID" value="KAK4326361.1"/>
    <property type="molecule type" value="Genomic_DNA"/>
</dbReference>
<dbReference type="SMART" id="SM00034">
    <property type="entry name" value="CLECT"/>
    <property type="match status" value="1"/>
</dbReference>
<feature type="compositionally biased region" description="Polar residues" evidence="1">
    <location>
        <begin position="101"/>
        <end position="122"/>
    </location>
</feature>
<dbReference type="InterPro" id="IPR001304">
    <property type="entry name" value="C-type_lectin-like"/>
</dbReference>
<evidence type="ECO:0000313" key="4">
    <source>
        <dbReference type="Proteomes" id="UP001292094"/>
    </source>
</evidence>